<evidence type="ECO:0000313" key="1">
    <source>
        <dbReference type="EMBL" id="KAK7086891.1"/>
    </source>
</evidence>
<gene>
    <name evidence="1" type="ORF">SK128_018536</name>
</gene>
<proteinExistence type="predicted"/>
<reference evidence="1 2" key="1">
    <citation type="submission" date="2023-11" db="EMBL/GenBank/DDBJ databases">
        <title>Halocaridina rubra genome assembly.</title>
        <authorList>
            <person name="Smith C."/>
        </authorList>
    </citation>
    <scope>NUCLEOTIDE SEQUENCE [LARGE SCALE GENOMIC DNA]</scope>
    <source>
        <strain evidence="1">EP-1</strain>
        <tissue evidence="1">Whole</tissue>
    </source>
</reference>
<protein>
    <submittedName>
        <fullName evidence="1">Uncharacterized protein</fullName>
    </submittedName>
</protein>
<evidence type="ECO:0000313" key="2">
    <source>
        <dbReference type="Proteomes" id="UP001381693"/>
    </source>
</evidence>
<accession>A0AAN9AH85</accession>
<dbReference type="AlphaFoldDB" id="A0AAN9AH85"/>
<organism evidence="1 2">
    <name type="scientific">Halocaridina rubra</name>
    <name type="common">Hawaiian red shrimp</name>
    <dbReference type="NCBI Taxonomy" id="373956"/>
    <lineage>
        <taxon>Eukaryota</taxon>
        <taxon>Metazoa</taxon>
        <taxon>Ecdysozoa</taxon>
        <taxon>Arthropoda</taxon>
        <taxon>Crustacea</taxon>
        <taxon>Multicrustacea</taxon>
        <taxon>Malacostraca</taxon>
        <taxon>Eumalacostraca</taxon>
        <taxon>Eucarida</taxon>
        <taxon>Decapoda</taxon>
        <taxon>Pleocyemata</taxon>
        <taxon>Caridea</taxon>
        <taxon>Atyoidea</taxon>
        <taxon>Atyidae</taxon>
        <taxon>Halocaridina</taxon>
    </lineage>
</organism>
<sequence length="67" mass="8038">MLHYPFFPLGRGDNNAGASLCPRFIRVETRWGGMRWYKHPRLRNCLRNSFRTSRGEGQYFLYRSLNL</sequence>
<name>A0AAN9AH85_HALRR</name>
<dbReference type="EMBL" id="JAXCGZ010000055">
    <property type="protein sequence ID" value="KAK7086891.1"/>
    <property type="molecule type" value="Genomic_DNA"/>
</dbReference>
<keyword evidence="2" id="KW-1185">Reference proteome</keyword>
<comment type="caution">
    <text evidence="1">The sequence shown here is derived from an EMBL/GenBank/DDBJ whole genome shotgun (WGS) entry which is preliminary data.</text>
</comment>
<dbReference type="Proteomes" id="UP001381693">
    <property type="component" value="Unassembled WGS sequence"/>
</dbReference>